<evidence type="ECO:0000256" key="7">
    <source>
        <dbReference type="PROSITE-ProRule" id="PRU00134"/>
    </source>
</evidence>
<dbReference type="InterPro" id="IPR050364">
    <property type="entry name" value="Cytochrome_P450_fung"/>
</dbReference>
<dbReference type="PROSITE" id="PS50865">
    <property type="entry name" value="ZF_MYND_2"/>
    <property type="match status" value="1"/>
</dbReference>
<evidence type="ECO:0000256" key="5">
    <source>
        <dbReference type="ARBA" id="ARBA00023002"/>
    </source>
</evidence>
<reference evidence="9 10" key="1">
    <citation type="submission" date="2017-03" db="EMBL/GenBank/DDBJ databases">
        <title>Genomes of endolithic fungi from Antarctica.</title>
        <authorList>
            <person name="Coleine C."/>
            <person name="Masonjones S."/>
            <person name="Stajich J.E."/>
        </authorList>
    </citation>
    <scope>NUCLEOTIDE SEQUENCE [LARGE SCALE GENOMIC DNA]</scope>
    <source>
        <strain evidence="9 10">CCFEE 5184</strain>
    </source>
</reference>
<dbReference type="PANTHER" id="PTHR46300:SF8">
    <property type="entry name" value="CYTOCHROME P450 2E1"/>
    <property type="match status" value="1"/>
</dbReference>
<dbReference type="Gene3D" id="1.10.630.10">
    <property type="entry name" value="Cytochrome P450"/>
    <property type="match status" value="2"/>
</dbReference>
<name>A0A4U0XSN5_9PEZI</name>
<protein>
    <recommendedName>
        <fullName evidence="8">MYND-type domain-containing protein</fullName>
    </recommendedName>
</protein>
<dbReference type="Proteomes" id="UP000309340">
    <property type="component" value="Unassembled WGS sequence"/>
</dbReference>
<dbReference type="SUPFAM" id="SSF144232">
    <property type="entry name" value="HIT/MYND zinc finger-like"/>
    <property type="match status" value="1"/>
</dbReference>
<keyword evidence="4" id="KW-0862">Zinc</keyword>
<dbReference type="PANTHER" id="PTHR46300">
    <property type="entry name" value="P450, PUTATIVE (EUROFUNG)-RELATED-RELATED"/>
    <property type="match status" value="1"/>
</dbReference>
<gene>
    <name evidence="9" type="ORF">B0A55_03365</name>
</gene>
<organism evidence="9 10">
    <name type="scientific">Friedmanniomyces simplex</name>
    <dbReference type="NCBI Taxonomy" id="329884"/>
    <lineage>
        <taxon>Eukaryota</taxon>
        <taxon>Fungi</taxon>
        <taxon>Dikarya</taxon>
        <taxon>Ascomycota</taxon>
        <taxon>Pezizomycotina</taxon>
        <taxon>Dothideomycetes</taxon>
        <taxon>Dothideomycetidae</taxon>
        <taxon>Mycosphaerellales</taxon>
        <taxon>Teratosphaeriaceae</taxon>
        <taxon>Friedmanniomyces</taxon>
    </lineage>
</organism>
<dbReference type="InterPro" id="IPR036396">
    <property type="entry name" value="Cyt_P450_sf"/>
</dbReference>
<evidence type="ECO:0000256" key="3">
    <source>
        <dbReference type="ARBA" id="ARBA00022771"/>
    </source>
</evidence>
<evidence type="ECO:0000256" key="2">
    <source>
        <dbReference type="ARBA" id="ARBA00022723"/>
    </source>
</evidence>
<dbReference type="OrthoDB" id="1470350at2759"/>
<keyword evidence="5" id="KW-0560">Oxidoreductase</keyword>
<evidence type="ECO:0000256" key="6">
    <source>
        <dbReference type="ARBA" id="ARBA00023004"/>
    </source>
</evidence>
<proteinExistence type="inferred from homology"/>
<evidence type="ECO:0000313" key="10">
    <source>
        <dbReference type="Proteomes" id="UP000309340"/>
    </source>
</evidence>
<dbReference type="STRING" id="329884.A0A4U0XSN5"/>
<dbReference type="GO" id="GO:0016705">
    <property type="term" value="F:oxidoreductase activity, acting on paired donors, with incorporation or reduction of molecular oxygen"/>
    <property type="evidence" value="ECO:0007669"/>
    <property type="project" value="InterPro"/>
</dbReference>
<comment type="similarity">
    <text evidence="1">Belongs to the cytochrome P450 family.</text>
</comment>
<evidence type="ECO:0000313" key="9">
    <source>
        <dbReference type="EMBL" id="TKA79601.1"/>
    </source>
</evidence>
<dbReference type="PROSITE" id="PS00086">
    <property type="entry name" value="CYTOCHROME_P450"/>
    <property type="match status" value="1"/>
</dbReference>
<evidence type="ECO:0000256" key="4">
    <source>
        <dbReference type="ARBA" id="ARBA00022833"/>
    </source>
</evidence>
<keyword evidence="3 7" id="KW-0863">Zinc-finger</keyword>
<dbReference type="Pfam" id="PF01753">
    <property type="entry name" value="zf-MYND"/>
    <property type="match status" value="1"/>
</dbReference>
<dbReference type="PRINTS" id="PR00463">
    <property type="entry name" value="EP450I"/>
</dbReference>
<dbReference type="EMBL" id="NAJQ01000086">
    <property type="protein sequence ID" value="TKA79601.1"/>
    <property type="molecule type" value="Genomic_DNA"/>
</dbReference>
<keyword evidence="6" id="KW-0408">Iron</keyword>
<dbReference type="Pfam" id="PF00067">
    <property type="entry name" value="p450"/>
    <property type="match status" value="1"/>
</dbReference>
<keyword evidence="2" id="KW-0479">Metal-binding</keyword>
<dbReference type="AlphaFoldDB" id="A0A4U0XSN5"/>
<dbReference type="GO" id="GO:0008270">
    <property type="term" value="F:zinc ion binding"/>
    <property type="evidence" value="ECO:0007669"/>
    <property type="project" value="UniProtKB-KW"/>
</dbReference>
<accession>A0A4U0XSN5</accession>
<dbReference type="InterPro" id="IPR002893">
    <property type="entry name" value="Znf_MYND"/>
</dbReference>
<dbReference type="InterPro" id="IPR001128">
    <property type="entry name" value="Cyt_P450"/>
</dbReference>
<dbReference type="InterPro" id="IPR002401">
    <property type="entry name" value="Cyt_P450_E_grp-I"/>
</dbReference>
<evidence type="ECO:0000259" key="8">
    <source>
        <dbReference type="PROSITE" id="PS50865"/>
    </source>
</evidence>
<dbReference type="GO" id="GO:0005506">
    <property type="term" value="F:iron ion binding"/>
    <property type="evidence" value="ECO:0007669"/>
    <property type="project" value="InterPro"/>
</dbReference>
<keyword evidence="10" id="KW-1185">Reference proteome</keyword>
<dbReference type="GO" id="GO:0020037">
    <property type="term" value="F:heme binding"/>
    <property type="evidence" value="ECO:0007669"/>
    <property type="project" value="InterPro"/>
</dbReference>
<evidence type="ECO:0000256" key="1">
    <source>
        <dbReference type="ARBA" id="ARBA00010617"/>
    </source>
</evidence>
<dbReference type="GO" id="GO:0004497">
    <property type="term" value="F:monooxygenase activity"/>
    <property type="evidence" value="ECO:0007669"/>
    <property type="project" value="InterPro"/>
</dbReference>
<feature type="domain" description="MYND-type" evidence="8">
    <location>
        <begin position="700"/>
        <end position="748"/>
    </location>
</feature>
<sequence length="990" mass="111376">MAQSIHAASESLYYDATNASNYAGVHIERPVATGFLHSRAVWALGLLVALAITRMITSKPKMPAGTKSLPQIPGLPYIGAPWGVPVPGAESAWHFAELQSLVFGTYHVWVESDKIARDLLVHRGKKYGGRHEIPAAVGVKDGSEFVPLMNIGDNFWRHKNFIHALNRQANSDNIFFGYPELENKNTLRRLLDHPDKWSEAIITHCSRVAGRIAWGDPRHGTKLLHVVPVLLKAVSPGGPIVNLLTPLMYLPDSISPWKKAEAKRRQEMQDAFYEAQEDVIKRYEEGTAEGSWTKLWLDKAQGLEKSHLNKHEAAHAVGSNALVAIVTIGSPVHTFFTAMCHYPSWLPRLQEEVDRVCGDRLPLMADMPKLPVLRAVVKETLRWRQPTPLGVPHILEEDDVYEGYYMPKGAMIHANHYLISREPNMFPEADEWRPERWLDPSWPTYKEPLSEFPTVRGDPGFGYGFPADVTPRSEEKARIIRQLTEDPSLTVKAAGEKSEGQFGRWDVYRPDESSGLTFDWEGLTALAPHHDKERWLDPSWPTYKEPLSEFPTVRGDPGFGYGVRACPGIDLVATELYTTIGSIAWGFNIKRKEGKAGYENPVPWYQTNPYVITMASQFPADVTPRSEEKARIIRQLTEDPSLTVKAAGEKSEGQFGRWDVYRPDESSGLTFDWEGLTALAPHHDKANERMVDSAAANPVCDHCGEAANTLQACSECPKSLEVDAAIKPPAYCSPGCRDLAWPTHRNTCLTRKQLRRAGDLVKTVWLAWREEVFDSYVRAIRREGEDGYLHIYEAFGEFGFPRDAQLGEQDRERVLAHAACFDAFFTSHPLVGRALEGTYTELVEQQVRIPASEREVVRHWADGTIDHKDPWHEILIIDAKDGARYVLDIAGAQYGQFRTVLPWREYNQQAREVVRSSAFGTRVQDGPNVLLSEGMQTARKCFGATVGLWERRQGGSLARVLRDCGESEYEVLRDQLAREVIGALQAMRPR</sequence>
<dbReference type="Gene3D" id="6.10.140.2220">
    <property type="match status" value="1"/>
</dbReference>
<dbReference type="InterPro" id="IPR017972">
    <property type="entry name" value="Cyt_P450_CS"/>
</dbReference>
<comment type="caution">
    <text evidence="9">The sequence shown here is derived from an EMBL/GenBank/DDBJ whole genome shotgun (WGS) entry which is preliminary data.</text>
</comment>
<dbReference type="SUPFAM" id="SSF48264">
    <property type="entry name" value="Cytochrome P450"/>
    <property type="match status" value="2"/>
</dbReference>